<evidence type="ECO:0000313" key="2">
    <source>
        <dbReference type="Proteomes" id="UP000075903"/>
    </source>
</evidence>
<evidence type="ECO:0000313" key="1">
    <source>
        <dbReference type="EnsemblMetazoa" id="AMEM009946-PA"/>
    </source>
</evidence>
<dbReference type="VEuPathDB" id="VectorBase:AMEM009946"/>
<keyword evidence="2" id="KW-1185">Reference proteome</keyword>
<dbReference type="AlphaFoldDB" id="A0A182V720"/>
<organism evidence="1 2">
    <name type="scientific">Anopheles merus</name>
    <name type="common">Mosquito</name>
    <dbReference type="NCBI Taxonomy" id="30066"/>
    <lineage>
        <taxon>Eukaryota</taxon>
        <taxon>Metazoa</taxon>
        <taxon>Ecdysozoa</taxon>
        <taxon>Arthropoda</taxon>
        <taxon>Hexapoda</taxon>
        <taxon>Insecta</taxon>
        <taxon>Pterygota</taxon>
        <taxon>Neoptera</taxon>
        <taxon>Endopterygota</taxon>
        <taxon>Diptera</taxon>
        <taxon>Nematocera</taxon>
        <taxon>Culicoidea</taxon>
        <taxon>Culicidae</taxon>
        <taxon>Anophelinae</taxon>
        <taxon>Anopheles</taxon>
    </lineage>
</organism>
<proteinExistence type="predicted"/>
<name>A0A182V720_ANOME</name>
<dbReference type="Proteomes" id="UP000075903">
    <property type="component" value="Unassembled WGS sequence"/>
</dbReference>
<sequence>MCKIFLMCSSATPSKCSSDGFFPNHCSNHAPPIITVSTVLSSMSKQQLSKMTPSIGRFSIGGTKKPKPSCCNKSPLRYRRLITHTSTNGMLLSVLASWGTTRSPSKVSSSNLVPVTIDTPFVCRSVANVSGNVCNPPRIE</sequence>
<dbReference type="EnsemblMetazoa" id="AMEM009946-RA">
    <property type="protein sequence ID" value="AMEM009946-PA"/>
    <property type="gene ID" value="AMEM009946"/>
</dbReference>
<accession>A0A182V720</accession>
<reference evidence="1" key="1">
    <citation type="submission" date="2020-05" db="UniProtKB">
        <authorList>
            <consortium name="EnsemblMetazoa"/>
        </authorList>
    </citation>
    <scope>IDENTIFICATION</scope>
    <source>
        <strain evidence="1">MAF</strain>
    </source>
</reference>
<protein>
    <submittedName>
        <fullName evidence="1">Uncharacterized protein</fullName>
    </submittedName>
</protein>